<gene>
    <name evidence="1" type="ORF">K470DRAFT_40914</name>
</gene>
<dbReference type="Proteomes" id="UP000799421">
    <property type="component" value="Unassembled WGS sequence"/>
</dbReference>
<dbReference type="AlphaFoldDB" id="A0A6A7C306"/>
<reference evidence="1" key="1">
    <citation type="journal article" date="2020" name="Stud. Mycol.">
        <title>101 Dothideomycetes genomes: a test case for predicting lifestyles and emergence of pathogens.</title>
        <authorList>
            <person name="Haridas S."/>
            <person name="Albert R."/>
            <person name="Binder M."/>
            <person name="Bloem J."/>
            <person name="Labutti K."/>
            <person name="Salamov A."/>
            <person name="Andreopoulos B."/>
            <person name="Baker S."/>
            <person name="Barry K."/>
            <person name="Bills G."/>
            <person name="Bluhm B."/>
            <person name="Cannon C."/>
            <person name="Castanera R."/>
            <person name="Culley D."/>
            <person name="Daum C."/>
            <person name="Ezra D."/>
            <person name="Gonzalez J."/>
            <person name="Henrissat B."/>
            <person name="Kuo A."/>
            <person name="Liang C."/>
            <person name="Lipzen A."/>
            <person name="Lutzoni F."/>
            <person name="Magnuson J."/>
            <person name="Mondo S."/>
            <person name="Nolan M."/>
            <person name="Ohm R."/>
            <person name="Pangilinan J."/>
            <person name="Park H.-J."/>
            <person name="Ramirez L."/>
            <person name="Alfaro M."/>
            <person name="Sun H."/>
            <person name="Tritt A."/>
            <person name="Yoshinaga Y."/>
            <person name="Zwiers L.-H."/>
            <person name="Turgeon B."/>
            <person name="Goodwin S."/>
            <person name="Spatafora J."/>
            <person name="Crous P."/>
            <person name="Grigoriev I."/>
        </authorList>
    </citation>
    <scope>NUCLEOTIDE SEQUENCE</scope>
    <source>
        <strain evidence="1">CBS 480.64</strain>
    </source>
</reference>
<dbReference type="EMBL" id="MU005973">
    <property type="protein sequence ID" value="KAF2861335.1"/>
    <property type="molecule type" value="Genomic_DNA"/>
</dbReference>
<proteinExistence type="predicted"/>
<evidence type="ECO:0000313" key="2">
    <source>
        <dbReference type="Proteomes" id="UP000799421"/>
    </source>
</evidence>
<name>A0A6A7C306_9PEZI</name>
<evidence type="ECO:0000313" key="1">
    <source>
        <dbReference type="EMBL" id="KAF2861335.1"/>
    </source>
</evidence>
<protein>
    <submittedName>
        <fullName evidence="1">Uncharacterized protein</fullName>
    </submittedName>
</protein>
<sequence length="222" mass="25493">MQKTLSVMNLTRASPPILSHRTSSLAKPPLTKMVTTARPMGIRVTTSTFPQGQTNISKTMQNTMHHQSRPIYTKHEIHRTPAPRARRGHYSTRRVDHCHGWRRAREADPSELRVARRDAGGPAGRQVYGFFAALCTVPDLKTMYLRIDGKSLTNAMLDKHALSCIKKRLDYWRWNGWNMMAEQIFRGQSSMYVDRTDKKYRILSSSQISLLGIEIVRLKHCC</sequence>
<accession>A0A6A7C306</accession>
<keyword evidence="2" id="KW-1185">Reference proteome</keyword>
<organism evidence="1 2">
    <name type="scientific">Piedraia hortae CBS 480.64</name>
    <dbReference type="NCBI Taxonomy" id="1314780"/>
    <lineage>
        <taxon>Eukaryota</taxon>
        <taxon>Fungi</taxon>
        <taxon>Dikarya</taxon>
        <taxon>Ascomycota</taxon>
        <taxon>Pezizomycotina</taxon>
        <taxon>Dothideomycetes</taxon>
        <taxon>Dothideomycetidae</taxon>
        <taxon>Capnodiales</taxon>
        <taxon>Piedraiaceae</taxon>
        <taxon>Piedraia</taxon>
    </lineage>
</organism>